<dbReference type="Proteomes" id="UP000280960">
    <property type="component" value="Chromosome"/>
</dbReference>
<dbReference type="RefSeq" id="WP_122014841.1">
    <property type="nucleotide sequence ID" value="NZ_CP033169.1"/>
</dbReference>
<sequence length="59" mass="6976">MTLESINSEIALQMAKYKNAYHKSKIAEGLTRELYQREMDRCTKRLCELLAEKRKIKEA</sequence>
<accession>A0A3G2R615</accession>
<keyword evidence="2" id="KW-1185">Reference proteome</keyword>
<dbReference type="EMBL" id="CP033169">
    <property type="protein sequence ID" value="AYO30823.1"/>
    <property type="molecule type" value="Genomic_DNA"/>
</dbReference>
<dbReference type="AlphaFoldDB" id="A0A3G2R615"/>
<gene>
    <name evidence="1" type="ORF">D2962_09545</name>
</gene>
<evidence type="ECO:0000313" key="2">
    <source>
        <dbReference type="Proteomes" id="UP000280960"/>
    </source>
</evidence>
<proteinExistence type="predicted"/>
<name>A0A3G2R615_9FIRM</name>
<evidence type="ECO:0000313" key="1">
    <source>
        <dbReference type="EMBL" id="AYO30823.1"/>
    </source>
</evidence>
<reference evidence="1 2" key="1">
    <citation type="submission" date="2018-10" db="EMBL/GenBank/DDBJ databases">
        <authorList>
            <person name="Zhang X."/>
        </authorList>
    </citation>
    <scope>NUCLEOTIDE SEQUENCE [LARGE SCALE GENOMIC DNA]</scope>
    <source>
        <strain evidence="1 2">SK-G1</strain>
    </source>
</reference>
<organism evidence="1 2">
    <name type="scientific">Biomaibacter acetigenes</name>
    <dbReference type="NCBI Taxonomy" id="2316383"/>
    <lineage>
        <taxon>Bacteria</taxon>
        <taxon>Bacillati</taxon>
        <taxon>Bacillota</taxon>
        <taxon>Clostridia</taxon>
        <taxon>Thermosediminibacterales</taxon>
        <taxon>Tepidanaerobacteraceae</taxon>
        <taxon>Biomaibacter</taxon>
    </lineage>
</organism>
<protein>
    <submittedName>
        <fullName evidence="1">Uncharacterized protein</fullName>
    </submittedName>
</protein>
<dbReference type="KEGG" id="bacg:D2962_09545"/>